<dbReference type="STRING" id="29655.A0A0K9NYH4"/>
<proteinExistence type="predicted"/>
<evidence type="ECO:0000256" key="1">
    <source>
        <dbReference type="ARBA" id="ARBA00004141"/>
    </source>
</evidence>
<sequence>MAQRIVSMLRDMARNGRTVLMTIHQPSTRIFYMFDKVMLLADGKQIYFVKGSDVMTYF</sequence>
<keyword evidence="5" id="KW-0472">Membrane</keyword>
<evidence type="ECO:0000313" key="6">
    <source>
        <dbReference type="EMBL" id="KMZ61784.1"/>
    </source>
</evidence>
<gene>
    <name evidence="6" type="ORF">ZOSMA_4G00720</name>
</gene>
<organism evidence="6 7">
    <name type="scientific">Zostera marina</name>
    <name type="common">Eelgrass</name>
    <dbReference type="NCBI Taxonomy" id="29655"/>
    <lineage>
        <taxon>Eukaryota</taxon>
        <taxon>Viridiplantae</taxon>
        <taxon>Streptophyta</taxon>
        <taxon>Embryophyta</taxon>
        <taxon>Tracheophyta</taxon>
        <taxon>Spermatophyta</taxon>
        <taxon>Magnoliopsida</taxon>
        <taxon>Liliopsida</taxon>
        <taxon>Zosteraceae</taxon>
        <taxon>Zostera</taxon>
    </lineage>
</organism>
<evidence type="ECO:0000256" key="2">
    <source>
        <dbReference type="ARBA" id="ARBA00022448"/>
    </source>
</evidence>
<dbReference type="AlphaFoldDB" id="A0A0K9NYH4"/>
<dbReference type="InterPro" id="IPR027417">
    <property type="entry name" value="P-loop_NTPase"/>
</dbReference>
<keyword evidence="4" id="KW-1133">Transmembrane helix</keyword>
<evidence type="ECO:0000256" key="3">
    <source>
        <dbReference type="ARBA" id="ARBA00022692"/>
    </source>
</evidence>
<keyword evidence="7" id="KW-1185">Reference proteome</keyword>
<dbReference type="InterPro" id="IPR050352">
    <property type="entry name" value="ABCG_transporters"/>
</dbReference>
<evidence type="ECO:0000256" key="5">
    <source>
        <dbReference type="ARBA" id="ARBA00023136"/>
    </source>
</evidence>
<reference evidence="7" key="1">
    <citation type="journal article" date="2016" name="Nature">
        <title>The genome of the seagrass Zostera marina reveals angiosperm adaptation to the sea.</title>
        <authorList>
            <person name="Olsen J.L."/>
            <person name="Rouze P."/>
            <person name="Verhelst B."/>
            <person name="Lin Y.-C."/>
            <person name="Bayer T."/>
            <person name="Collen J."/>
            <person name="Dattolo E."/>
            <person name="De Paoli E."/>
            <person name="Dittami S."/>
            <person name="Maumus F."/>
            <person name="Michel G."/>
            <person name="Kersting A."/>
            <person name="Lauritano C."/>
            <person name="Lohaus R."/>
            <person name="Toepel M."/>
            <person name="Tonon T."/>
            <person name="Vanneste K."/>
            <person name="Amirebrahimi M."/>
            <person name="Brakel J."/>
            <person name="Bostroem C."/>
            <person name="Chovatia M."/>
            <person name="Grimwood J."/>
            <person name="Jenkins J.W."/>
            <person name="Jueterbock A."/>
            <person name="Mraz A."/>
            <person name="Stam W.T."/>
            <person name="Tice H."/>
            <person name="Bornberg-Bauer E."/>
            <person name="Green P.J."/>
            <person name="Pearson G.A."/>
            <person name="Procaccini G."/>
            <person name="Duarte C.M."/>
            <person name="Schmutz J."/>
            <person name="Reusch T.B.H."/>
            <person name="Van de Peer Y."/>
        </authorList>
    </citation>
    <scope>NUCLEOTIDE SEQUENCE [LARGE SCALE GENOMIC DNA]</scope>
    <source>
        <strain evidence="7">cv. Finnish</strain>
    </source>
</reference>
<dbReference type="EMBL" id="LFYR01001430">
    <property type="protein sequence ID" value="KMZ61784.1"/>
    <property type="molecule type" value="Genomic_DNA"/>
</dbReference>
<keyword evidence="2" id="KW-0813">Transport</keyword>
<dbReference type="PANTHER" id="PTHR48041">
    <property type="entry name" value="ABC TRANSPORTER G FAMILY MEMBER 28"/>
    <property type="match status" value="1"/>
</dbReference>
<comment type="caution">
    <text evidence="6">The sequence shown here is derived from an EMBL/GenBank/DDBJ whole genome shotgun (WGS) entry which is preliminary data.</text>
</comment>
<protein>
    <recommendedName>
        <fullName evidence="8">ABC transporter family G domain-containing protein</fullName>
    </recommendedName>
</protein>
<evidence type="ECO:0000256" key="4">
    <source>
        <dbReference type="ARBA" id="ARBA00022989"/>
    </source>
</evidence>
<dbReference type="GO" id="GO:0016020">
    <property type="term" value="C:membrane"/>
    <property type="evidence" value="ECO:0007669"/>
    <property type="project" value="UniProtKB-SubCell"/>
</dbReference>
<comment type="subcellular location">
    <subcellularLocation>
        <location evidence="1">Membrane</location>
        <topology evidence="1">Multi-pass membrane protein</topology>
    </subcellularLocation>
</comment>
<dbReference type="PANTHER" id="PTHR48041:SF22">
    <property type="entry name" value="ABC TRANSPORTER G FAMILY MEMBER 9"/>
    <property type="match status" value="1"/>
</dbReference>
<evidence type="ECO:0008006" key="8">
    <source>
        <dbReference type="Google" id="ProtNLM"/>
    </source>
</evidence>
<evidence type="ECO:0000313" key="7">
    <source>
        <dbReference type="Proteomes" id="UP000036987"/>
    </source>
</evidence>
<accession>A0A0K9NYH4</accession>
<keyword evidence="3" id="KW-0812">Transmembrane</keyword>
<dbReference type="Proteomes" id="UP000036987">
    <property type="component" value="Unassembled WGS sequence"/>
</dbReference>
<name>A0A0K9NYH4_ZOSMR</name>
<dbReference type="SUPFAM" id="SSF52540">
    <property type="entry name" value="P-loop containing nucleoside triphosphate hydrolases"/>
    <property type="match status" value="1"/>
</dbReference>
<dbReference type="OrthoDB" id="66620at2759"/>
<dbReference type="Gene3D" id="3.40.50.300">
    <property type="entry name" value="P-loop containing nucleotide triphosphate hydrolases"/>
    <property type="match status" value="1"/>
</dbReference>